<evidence type="ECO:0000256" key="2">
    <source>
        <dbReference type="ARBA" id="ARBA00022452"/>
    </source>
</evidence>
<evidence type="ECO:0000313" key="7">
    <source>
        <dbReference type="Proteomes" id="UP000323632"/>
    </source>
</evidence>
<dbReference type="PIRSF" id="PIRSF006076">
    <property type="entry name" value="OM_assembly_OMP85"/>
    <property type="match status" value="1"/>
</dbReference>
<feature type="chain" id="PRO_5024309799" evidence="4">
    <location>
        <begin position="26"/>
        <end position="885"/>
    </location>
</feature>
<dbReference type="EMBL" id="VWSH01000003">
    <property type="protein sequence ID" value="KAA5533504.1"/>
    <property type="molecule type" value="Genomic_DNA"/>
</dbReference>
<keyword evidence="7" id="KW-1185">Reference proteome</keyword>
<keyword evidence="4" id="KW-0732">Signal</keyword>
<dbReference type="Gene3D" id="2.40.160.50">
    <property type="entry name" value="membrane protein fhac: a member of the omp85/tpsb transporter family"/>
    <property type="match status" value="1"/>
</dbReference>
<sequence length="885" mass="99023">MPKFKLRYILSAFILLGSIPSVTQAQMGGVGGSTSQNADLTIGDITITGTKYLDAELLKSVSGLAPGDKIKPENDPGVAKAIKNLWSQQLFSDVGIYITKIEDGKASVEIRIKERPRLATFKITGITKGQESELKDKLTIVPGRMVTEAMKKDIEQRIKKFFGEKGFANTTVNIYETSDSSGGTGVNLIIDVDKGGKVHINQIIFSGNDNAEDTKLKGEMKGTKEMARISLHSAEAASVYGSEKRSFKNYLDQKGYLSLSKTLDALNPYFRWNIFAGSKFNPKKYEDDKNSVIAYYNSKGYRDAQIEEDTTYFAPNGSMNVEMKVKEGRKYYFGDIKWRGNTKYTDSVLTLLLDIKKGDVFDQELFDRRLGTGGGGPEGSQDIGSLYMDDGYLFFKIEPHEKSIDGDTINYEVSIQEGPQATIKNIGIIGNDRTNDFVLRRELFTRPGYKFSRTDIIRSIRQLSNLGFIDPEKVVPTPKPNYADGTVDIDYNIVEKSSDQLELSAGFGGGIGFTGTVGIVFNNFSLRNIFNFKEWTPLPMGDGQKLSLRYQSNGKYFNSANLSFTEPWLGGKKPVALTVSAVYGRQAYSGNGTIQGDPNEHYLRNWGGGVTLSRRLNWPDNNFIFSYGVNYQNYYLHNYEYLGANNFFNTGTSNNLYFKLTLARNTVDQPIYPRSGSNISFSFQFTPPFSAFSNTDYATASVNDKYKWIEYHKYRFTAEFYQRIAGNLVFKFAAKYGYLGYYNKDIGYSPFERFNVGGDGLSGFSYYVGRDIISQRGYEAGYGLQNSPALDATIFNKYTAEIRYPFSLNPSATIFGLAFAEGANGWQDFKSYNPLQLYRSVGVGVRVYLPMFGLLGLDYGIALDNLNIPGAQKTKFTFMLGFEPE</sequence>
<evidence type="ECO:0000256" key="1">
    <source>
        <dbReference type="ARBA" id="ARBA00004370"/>
    </source>
</evidence>
<dbReference type="Gene3D" id="3.10.20.310">
    <property type="entry name" value="membrane protein fhac"/>
    <property type="match status" value="5"/>
</dbReference>
<name>A0A5M6CEB3_9BACT</name>
<keyword evidence="3" id="KW-0472">Membrane</keyword>
<dbReference type="GO" id="GO:0071709">
    <property type="term" value="P:membrane assembly"/>
    <property type="evidence" value="ECO:0007669"/>
    <property type="project" value="InterPro"/>
</dbReference>
<keyword evidence="2" id="KW-1134">Transmembrane beta strand</keyword>
<dbReference type="InterPro" id="IPR034746">
    <property type="entry name" value="POTRA"/>
</dbReference>
<dbReference type="InterPro" id="IPR010827">
    <property type="entry name" value="BamA/TamA_POTRA"/>
</dbReference>
<organism evidence="6 7">
    <name type="scientific">Taibaiella lutea</name>
    <dbReference type="NCBI Taxonomy" id="2608001"/>
    <lineage>
        <taxon>Bacteria</taxon>
        <taxon>Pseudomonadati</taxon>
        <taxon>Bacteroidota</taxon>
        <taxon>Chitinophagia</taxon>
        <taxon>Chitinophagales</taxon>
        <taxon>Chitinophagaceae</taxon>
        <taxon>Taibaiella</taxon>
    </lineage>
</organism>
<accession>A0A5M6CEB3</accession>
<keyword evidence="2" id="KW-0812">Transmembrane</keyword>
<proteinExistence type="predicted"/>
<dbReference type="InterPro" id="IPR023707">
    <property type="entry name" value="OM_assembly_BamA"/>
</dbReference>
<dbReference type="Proteomes" id="UP000323632">
    <property type="component" value="Unassembled WGS sequence"/>
</dbReference>
<reference evidence="6 7" key="1">
    <citation type="submission" date="2019-09" db="EMBL/GenBank/DDBJ databases">
        <title>Genome sequence and assembly of Taibaiella sp.</title>
        <authorList>
            <person name="Chhetri G."/>
        </authorList>
    </citation>
    <scope>NUCLEOTIDE SEQUENCE [LARGE SCALE GENOMIC DNA]</scope>
    <source>
        <strain evidence="6 7">KVB11</strain>
    </source>
</reference>
<evidence type="ECO:0000259" key="5">
    <source>
        <dbReference type="PROSITE" id="PS51779"/>
    </source>
</evidence>
<feature type="domain" description="POTRA" evidence="5">
    <location>
        <begin position="421"/>
        <end position="496"/>
    </location>
</feature>
<gene>
    <name evidence="6" type="ORF">F0919_13260</name>
</gene>
<evidence type="ECO:0000256" key="4">
    <source>
        <dbReference type="SAM" id="SignalP"/>
    </source>
</evidence>
<evidence type="ECO:0000256" key="3">
    <source>
        <dbReference type="ARBA" id="ARBA00023136"/>
    </source>
</evidence>
<dbReference type="PROSITE" id="PS51779">
    <property type="entry name" value="POTRA"/>
    <property type="match status" value="1"/>
</dbReference>
<dbReference type="AlphaFoldDB" id="A0A5M6CEB3"/>
<dbReference type="RefSeq" id="WP_150033251.1">
    <property type="nucleotide sequence ID" value="NZ_VWSH01000003.1"/>
</dbReference>
<comment type="subcellular location">
    <subcellularLocation>
        <location evidence="1">Membrane</location>
    </subcellularLocation>
</comment>
<feature type="signal peptide" evidence="4">
    <location>
        <begin position="1"/>
        <end position="25"/>
    </location>
</feature>
<protein>
    <submittedName>
        <fullName evidence="6">Outer membrane protein assembly factor</fullName>
    </submittedName>
</protein>
<evidence type="ECO:0000313" key="6">
    <source>
        <dbReference type="EMBL" id="KAA5533504.1"/>
    </source>
</evidence>
<dbReference type="Pfam" id="PF07244">
    <property type="entry name" value="POTRA"/>
    <property type="match status" value="5"/>
</dbReference>
<comment type="caution">
    <text evidence="6">The sequence shown here is derived from an EMBL/GenBank/DDBJ whole genome shotgun (WGS) entry which is preliminary data.</text>
</comment>
<dbReference type="GO" id="GO:0019867">
    <property type="term" value="C:outer membrane"/>
    <property type="evidence" value="ECO:0007669"/>
    <property type="project" value="InterPro"/>
</dbReference>